<dbReference type="InterPro" id="IPR003661">
    <property type="entry name" value="HisK_dim/P_dom"/>
</dbReference>
<dbReference type="PANTHER" id="PTHR45528">
    <property type="entry name" value="SENSOR HISTIDINE KINASE CPXA"/>
    <property type="match status" value="1"/>
</dbReference>
<dbReference type="CDD" id="cd00082">
    <property type="entry name" value="HisKA"/>
    <property type="match status" value="1"/>
</dbReference>
<dbReference type="Pfam" id="PF00512">
    <property type="entry name" value="HisKA"/>
    <property type="match status" value="1"/>
</dbReference>
<sequence>MSETRWYQYKPQKSKRLQKQWWLLLTVAFFLIYLVISAMAINFQVTSKRQLEMDRTKQVANLNDLMLNQLNEITAQNIPDDFKLINENSYSGTIYPSISYQDIETQVFDRSKQVVFETLTKPVEMNFSGVAEAVDTEFGNRQIYVIRGPIFQKDSNQLLGYYQVVNFMSGFLKWQRKALLTYFLTMPFVLLFFIMLGYGLSKLLFEPVERISKVITAVDEENVQNTLIKEPDKENEFSDIIYHLNHLLQRIAFYIDQQKHFVEDVSHELRTPVAIVEGHLKLLNRWGKDEPEVLDESLKLSLAEIQRMKSLIQEMLDLQRADMAVDQYRDKTTLVYEKTKRIYENFKMLYPDFDIFLDSDLVSEIEAKIYENHYEQILIIFLDNAVKYSRDRKEIQVSLASDNGSVNIAIQDFGEGMSEEDRVKVFSRFYRVDKARARDKGGNGLGLSIAKQLVESYGGTISVESVLDHGSIFRVSLPIMKKIPFESRV</sequence>
<dbReference type="GO" id="GO:0000155">
    <property type="term" value="F:phosphorelay sensor kinase activity"/>
    <property type="evidence" value="ECO:0007669"/>
    <property type="project" value="InterPro"/>
</dbReference>
<dbReference type="InterPro" id="IPR005467">
    <property type="entry name" value="His_kinase_dom"/>
</dbReference>
<dbReference type="SUPFAM" id="SSF47384">
    <property type="entry name" value="Homodimeric domain of signal transducing histidine kinase"/>
    <property type="match status" value="1"/>
</dbReference>
<evidence type="ECO:0000256" key="6">
    <source>
        <dbReference type="ARBA" id="ARBA00022692"/>
    </source>
</evidence>
<keyword evidence="8 11" id="KW-1133">Transmembrane helix</keyword>
<dbReference type="InterPro" id="IPR050398">
    <property type="entry name" value="HssS/ArlS-like"/>
</dbReference>
<comment type="subcellular location">
    <subcellularLocation>
        <location evidence="2">Membrane</location>
        <topology evidence="2">Multi-pass membrane protein</topology>
    </subcellularLocation>
</comment>
<evidence type="ECO:0000256" key="8">
    <source>
        <dbReference type="ARBA" id="ARBA00022989"/>
    </source>
</evidence>
<organism evidence="13 14">
    <name type="scientific">Bavariicoccus seileri</name>
    <dbReference type="NCBI Taxonomy" id="549685"/>
    <lineage>
        <taxon>Bacteria</taxon>
        <taxon>Bacillati</taxon>
        <taxon>Bacillota</taxon>
        <taxon>Bacilli</taxon>
        <taxon>Lactobacillales</taxon>
        <taxon>Enterococcaceae</taxon>
        <taxon>Bavariicoccus</taxon>
    </lineage>
</organism>
<keyword evidence="4" id="KW-0597">Phosphoprotein</keyword>
<evidence type="ECO:0000256" key="7">
    <source>
        <dbReference type="ARBA" id="ARBA00022777"/>
    </source>
</evidence>
<proteinExistence type="predicted"/>
<name>A0A3D4S352_9ENTE</name>
<dbReference type="SMART" id="SM00387">
    <property type="entry name" value="HATPase_c"/>
    <property type="match status" value="1"/>
</dbReference>
<reference evidence="13 14" key="1">
    <citation type="journal article" date="2018" name="Nat. Biotechnol.">
        <title>A standardized bacterial taxonomy based on genome phylogeny substantially revises the tree of life.</title>
        <authorList>
            <person name="Parks D.H."/>
            <person name="Chuvochina M."/>
            <person name="Waite D.W."/>
            <person name="Rinke C."/>
            <person name="Skarshewski A."/>
            <person name="Chaumeil P.A."/>
            <person name="Hugenholtz P."/>
        </authorList>
    </citation>
    <scope>NUCLEOTIDE SEQUENCE [LARGE SCALE GENOMIC DNA]</scope>
    <source>
        <strain evidence="13">UBA11306</strain>
    </source>
</reference>
<dbReference type="SUPFAM" id="SSF55874">
    <property type="entry name" value="ATPase domain of HSP90 chaperone/DNA topoisomerase II/histidine kinase"/>
    <property type="match status" value="1"/>
</dbReference>
<dbReference type="InterPro" id="IPR036097">
    <property type="entry name" value="HisK_dim/P_sf"/>
</dbReference>
<dbReference type="SMART" id="SM00388">
    <property type="entry name" value="HisKA"/>
    <property type="match status" value="1"/>
</dbReference>
<evidence type="ECO:0000256" key="4">
    <source>
        <dbReference type="ARBA" id="ARBA00022553"/>
    </source>
</evidence>
<dbReference type="Gene3D" id="3.30.565.10">
    <property type="entry name" value="Histidine kinase-like ATPase, C-terminal domain"/>
    <property type="match status" value="1"/>
</dbReference>
<dbReference type="Gene3D" id="1.10.287.130">
    <property type="match status" value="1"/>
</dbReference>
<dbReference type="Pfam" id="PF02518">
    <property type="entry name" value="HATPase_c"/>
    <property type="match status" value="1"/>
</dbReference>
<feature type="transmembrane region" description="Helical" evidence="11">
    <location>
        <begin position="179"/>
        <end position="200"/>
    </location>
</feature>
<evidence type="ECO:0000256" key="3">
    <source>
        <dbReference type="ARBA" id="ARBA00012438"/>
    </source>
</evidence>
<dbReference type="FunFam" id="1.10.287.130:FF:000001">
    <property type="entry name" value="Two-component sensor histidine kinase"/>
    <property type="match status" value="1"/>
</dbReference>
<dbReference type="AlphaFoldDB" id="A0A3D4S352"/>
<dbReference type="GO" id="GO:0016020">
    <property type="term" value="C:membrane"/>
    <property type="evidence" value="ECO:0007669"/>
    <property type="project" value="UniProtKB-SubCell"/>
</dbReference>
<dbReference type="FunFam" id="3.30.565.10:FF:000006">
    <property type="entry name" value="Sensor histidine kinase WalK"/>
    <property type="match status" value="1"/>
</dbReference>
<keyword evidence="7 13" id="KW-0418">Kinase</keyword>
<evidence type="ECO:0000256" key="9">
    <source>
        <dbReference type="ARBA" id="ARBA00023012"/>
    </source>
</evidence>
<dbReference type="InterPro" id="IPR036890">
    <property type="entry name" value="HATPase_C_sf"/>
</dbReference>
<comment type="caution">
    <text evidence="13">The sequence shown here is derived from an EMBL/GenBank/DDBJ whole genome shotgun (WGS) entry which is preliminary data.</text>
</comment>
<evidence type="ECO:0000256" key="2">
    <source>
        <dbReference type="ARBA" id="ARBA00004141"/>
    </source>
</evidence>
<feature type="domain" description="Histidine kinase" evidence="12">
    <location>
        <begin position="264"/>
        <end position="481"/>
    </location>
</feature>
<dbReference type="EMBL" id="DQHO01000003">
    <property type="protein sequence ID" value="HCS93180.1"/>
    <property type="molecule type" value="Genomic_DNA"/>
</dbReference>
<gene>
    <name evidence="13" type="ORF">DIW15_00540</name>
</gene>
<keyword evidence="6 11" id="KW-0812">Transmembrane</keyword>
<evidence type="ECO:0000313" key="13">
    <source>
        <dbReference type="EMBL" id="HCS93180.1"/>
    </source>
</evidence>
<evidence type="ECO:0000256" key="5">
    <source>
        <dbReference type="ARBA" id="ARBA00022679"/>
    </source>
</evidence>
<evidence type="ECO:0000256" key="11">
    <source>
        <dbReference type="SAM" id="Phobius"/>
    </source>
</evidence>
<dbReference type="InterPro" id="IPR003594">
    <property type="entry name" value="HATPase_dom"/>
</dbReference>
<dbReference type="InterPro" id="IPR041610">
    <property type="entry name" value="ArlS_N"/>
</dbReference>
<keyword evidence="5" id="KW-0808">Transferase</keyword>
<evidence type="ECO:0000259" key="12">
    <source>
        <dbReference type="PROSITE" id="PS50109"/>
    </source>
</evidence>
<evidence type="ECO:0000256" key="10">
    <source>
        <dbReference type="ARBA" id="ARBA00023136"/>
    </source>
</evidence>
<dbReference type="PRINTS" id="PR00344">
    <property type="entry name" value="BCTRLSENSOR"/>
</dbReference>
<dbReference type="Proteomes" id="UP000262195">
    <property type="component" value="Unassembled WGS sequence"/>
</dbReference>
<feature type="transmembrane region" description="Helical" evidence="11">
    <location>
        <begin position="20"/>
        <end position="43"/>
    </location>
</feature>
<keyword evidence="9" id="KW-0902">Two-component regulatory system</keyword>
<dbReference type="PROSITE" id="PS50109">
    <property type="entry name" value="HIS_KIN"/>
    <property type="match status" value="1"/>
</dbReference>
<accession>A0A3D4S352</accession>
<keyword evidence="10 11" id="KW-0472">Membrane</keyword>
<evidence type="ECO:0000313" key="14">
    <source>
        <dbReference type="Proteomes" id="UP000262195"/>
    </source>
</evidence>
<dbReference type="RefSeq" id="WP_022795622.1">
    <property type="nucleotide sequence ID" value="NZ_JBQEAI010000011.1"/>
</dbReference>
<comment type="catalytic activity">
    <reaction evidence="1">
        <text>ATP + protein L-histidine = ADP + protein N-phospho-L-histidine.</text>
        <dbReference type="EC" id="2.7.13.3"/>
    </reaction>
</comment>
<dbReference type="STRING" id="1121105.GCA_000421665_00324"/>
<dbReference type="Pfam" id="PF18719">
    <property type="entry name" value="ArlS_N"/>
    <property type="match status" value="1"/>
</dbReference>
<dbReference type="EC" id="2.7.13.3" evidence="3"/>
<dbReference type="PANTHER" id="PTHR45528:SF12">
    <property type="entry name" value="SENSOR HISTIDINE KINASE ARSS"/>
    <property type="match status" value="1"/>
</dbReference>
<evidence type="ECO:0000256" key="1">
    <source>
        <dbReference type="ARBA" id="ARBA00000085"/>
    </source>
</evidence>
<protein>
    <recommendedName>
        <fullName evidence="3">histidine kinase</fullName>
        <ecNumber evidence="3">2.7.13.3</ecNumber>
    </recommendedName>
</protein>
<dbReference type="InterPro" id="IPR004358">
    <property type="entry name" value="Sig_transdc_His_kin-like_C"/>
</dbReference>